<feature type="domain" description="SHSP" evidence="3">
    <location>
        <begin position="41"/>
        <end position="153"/>
    </location>
</feature>
<dbReference type="PROSITE" id="PS01031">
    <property type="entry name" value="SHSP"/>
    <property type="match status" value="1"/>
</dbReference>
<comment type="caution">
    <text evidence="4">The sequence shown here is derived from an EMBL/GenBank/DDBJ whole genome shotgun (WGS) entry which is preliminary data.</text>
</comment>
<name>A0A8I1DGY0_THEIN</name>
<dbReference type="InterPro" id="IPR008978">
    <property type="entry name" value="HSP20-like_chaperone"/>
</dbReference>
<dbReference type="InterPro" id="IPR002068">
    <property type="entry name" value="A-crystallin/Hsp20_dom"/>
</dbReference>
<dbReference type="CDD" id="cd06464">
    <property type="entry name" value="ACD_sHsps-like"/>
    <property type="match status" value="1"/>
</dbReference>
<keyword evidence="5" id="KW-1185">Reference proteome</keyword>
<proteinExistence type="inferred from homology"/>
<accession>A0A8I1DGY0</accession>
<gene>
    <name evidence="4" type="ORF">I8U20_13710</name>
</gene>
<evidence type="ECO:0000313" key="4">
    <source>
        <dbReference type="EMBL" id="MBH8596356.1"/>
    </source>
</evidence>
<evidence type="ECO:0000256" key="2">
    <source>
        <dbReference type="RuleBase" id="RU003616"/>
    </source>
</evidence>
<dbReference type="PANTHER" id="PTHR11527">
    <property type="entry name" value="HEAT-SHOCK PROTEIN 20 FAMILY MEMBER"/>
    <property type="match status" value="1"/>
</dbReference>
<dbReference type="Pfam" id="PF00011">
    <property type="entry name" value="HSP20"/>
    <property type="match status" value="1"/>
</dbReference>
<evidence type="ECO:0000259" key="3">
    <source>
        <dbReference type="PROSITE" id="PS01031"/>
    </source>
</evidence>
<evidence type="ECO:0000256" key="1">
    <source>
        <dbReference type="PROSITE-ProRule" id="PRU00285"/>
    </source>
</evidence>
<dbReference type="AlphaFoldDB" id="A0A8I1DGY0"/>
<comment type="similarity">
    <text evidence="1 2">Belongs to the small heat shock protein (HSP20) family.</text>
</comment>
<dbReference type="RefSeq" id="WP_062843312.1">
    <property type="nucleotide sequence ID" value="NZ_JACEIR010000016.1"/>
</dbReference>
<organism evidence="4 5">
    <name type="scientific">Thermoactinomyces intermedius</name>
    <dbReference type="NCBI Taxonomy" id="2024"/>
    <lineage>
        <taxon>Bacteria</taxon>
        <taxon>Bacillati</taxon>
        <taxon>Bacillota</taxon>
        <taxon>Bacilli</taxon>
        <taxon>Bacillales</taxon>
        <taxon>Thermoactinomycetaceae</taxon>
        <taxon>Thermoactinomyces</taxon>
    </lineage>
</organism>
<sequence>MSNLERFRSRRNLYNPVHPLSQIHSEINRTFERFFENPIWNESMPKMPAINMKEEGNQYVIEAEMPGLRDEDVEIEVHGGQLTIKGERKQESKKEGEHMYIEERSYGSFYRTVTLPQDANLDHITADYENGLLIITIPKDPEKEPKRIKINRKPSS</sequence>
<dbReference type="Proteomes" id="UP000633619">
    <property type="component" value="Unassembled WGS sequence"/>
</dbReference>
<dbReference type="SUPFAM" id="SSF49764">
    <property type="entry name" value="HSP20-like chaperones"/>
    <property type="match status" value="1"/>
</dbReference>
<dbReference type="Gene3D" id="2.60.40.790">
    <property type="match status" value="1"/>
</dbReference>
<reference evidence="4 5" key="1">
    <citation type="submission" date="2020-12" db="EMBL/GenBank/DDBJ databases">
        <title>WGS of Thermoactinomyces spp.</title>
        <authorList>
            <person name="Cheng K."/>
        </authorList>
    </citation>
    <scope>NUCLEOTIDE SEQUENCE [LARGE SCALE GENOMIC DNA]</scope>
    <source>
        <strain evidence="5">CICC 10671\DSM 43846</strain>
    </source>
</reference>
<evidence type="ECO:0000313" key="5">
    <source>
        <dbReference type="Proteomes" id="UP000633619"/>
    </source>
</evidence>
<dbReference type="InterPro" id="IPR031107">
    <property type="entry name" value="Small_HSP"/>
</dbReference>
<protein>
    <submittedName>
        <fullName evidence="4">Hsp20/alpha crystallin family protein</fullName>
    </submittedName>
</protein>
<dbReference type="EMBL" id="JAECVW010000014">
    <property type="protein sequence ID" value="MBH8596356.1"/>
    <property type="molecule type" value="Genomic_DNA"/>
</dbReference>